<evidence type="ECO:0000313" key="9">
    <source>
        <dbReference type="Proteomes" id="UP000478052"/>
    </source>
</evidence>
<feature type="domain" description="HAT C-terminal dimerisation" evidence="7">
    <location>
        <begin position="576"/>
        <end position="654"/>
    </location>
</feature>
<dbReference type="SMART" id="SM00614">
    <property type="entry name" value="ZnF_BED"/>
    <property type="match status" value="1"/>
</dbReference>
<dbReference type="Pfam" id="PF05699">
    <property type="entry name" value="Dimer_Tnp_hAT"/>
    <property type="match status" value="1"/>
</dbReference>
<dbReference type="OrthoDB" id="6623188at2759"/>
<dbReference type="GO" id="GO:0046983">
    <property type="term" value="F:protein dimerization activity"/>
    <property type="evidence" value="ECO:0007669"/>
    <property type="project" value="InterPro"/>
</dbReference>
<dbReference type="InterPro" id="IPR012337">
    <property type="entry name" value="RNaseH-like_sf"/>
</dbReference>
<evidence type="ECO:0000256" key="6">
    <source>
        <dbReference type="SAM" id="MobiDB-lite"/>
    </source>
</evidence>
<gene>
    <name evidence="8" type="ORF">FWK35_00034446</name>
</gene>
<evidence type="ECO:0000256" key="5">
    <source>
        <dbReference type="ARBA" id="ARBA00023242"/>
    </source>
</evidence>
<evidence type="ECO:0000256" key="1">
    <source>
        <dbReference type="ARBA" id="ARBA00004123"/>
    </source>
</evidence>
<dbReference type="AlphaFoldDB" id="A0A6G0W4I3"/>
<dbReference type="Proteomes" id="UP000478052">
    <property type="component" value="Unassembled WGS sequence"/>
</dbReference>
<dbReference type="PANTHER" id="PTHR46481">
    <property type="entry name" value="ZINC FINGER BED DOMAIN-CONTAINING PROTEIN 4"/>
    <property type="match status" value="1"/>
</dbReference>
<name>A0A6G0W4I3_APHCR</name>
<comment type="subcellular location">
    <subcellularLocation>
        <location evidence="1">Nucleus</location>
    </subcellularLocation>
</comment>
<accession>A0A6G0W4I3</accession>
<evidence type="ECO:0000313" key="8">
    <source>
        <dbReference type="EMBL" id="KAF0719817.1"/>
    </source>
</evidence>
<dbReference type="PANTHER" id="PTHR46481:SF10">
    <property type="entry name" value="ZINC FINGER BED DOMAIN-CONTAINING PROTEIN 39"/>
    <property type="match status" value="1"/>
</dbReference>
<dbReference type="SUPFAM" id="SSF53098">
    <property type="entry name" value="Ribonuclease H-like"/>
    <property type="match status" value="1"/>
</dbReference>
<keyword evidence="3" id="KW-0863">Zinc-finger</keyword>
<dbReference type="InterPro" id="IPR008906">
    <property type="entry name" value="HATC_C_dom"/>
</dbReference>
<sequence length="662" mass="75277">MASKSVLLKYFTKIDQFNYTCKKCGNDYKTPNGGVGNLRKHYEIHSREPQDDVNPNKKAKIQSVIAPINDLSSLIDDPLPLESDLGDCSFRSLNNDELSKTKSILVKKTQKQISLPDMISNIKSIKGGIQESKITNSVVYYFCKHNVSFNTIESEGFRHMLKTLCPLYNPPNHDTIARRINETYTVTSNEVKETISKVPYVAVTTDAWTETMSMKSYLGITIHFISSGQLESVTIGVVQLFEGHTSKYLAEVLDNCLLNWNISNEKVVAVVSDSAANIKKTVTELYGCDRQISCLAHTVNLVVEKAIDKTQEMDIVTHIKTGGIPQIISKVREIVKFFKRKTKASDALRNYQKSLGIKDGLCLKPILDVKTRWNSGFYMLERFLKLANNISHVLMNFPETDAPDMISSTELRNLKDICLLLGPMEVLTKELSVEKSVMSSKIIPLISCTKNELEKQNPELCITKTLKQKLLEELNYRCSLYDKGSILAICTILDPRFKDLHLRDPLINSKTQSIIVNMMESEDDDTTDTRYTSTDTTTNNDEENSSEVKFDLWSLHRNLSNKNNDKKMVNTTSRNELRAYLNKPLINIQDDPLKHWEEIKISFPRLYKLAMKYLLIPATSVPTERLFSKAGATVTKSRNRLSGETLSKLLFLQSLNNKYWHF</sequence>
<keyword evidence="4" id="KW-0862">Zinc</keyword>
<evidence type="ECO:0000256" key="3">
    <source>
        <dbReference type="ARBA" id="ARBA00022771"/>
    </source>
</evidence>
<keyword evidence="2" id="KW-0479">Metal-binding</keyword>
<evidence type="ECO:0000256" key="2">
    <source>
        <dbReference type="ARBA" id="ARBA00022723"/>
    </source>
</evidence>
<keyword evidence="9" id="KW-1185">Reference proteome</keyword>
<dbReference type="GO" id="GO:0005634">
    <property type="term" value="C:nucleus"/>
    <property type="evidence" value="ECO:0007669"/>
    <property type="project" value="UniProtKB-SubCell"/>
</dbReference>
<evidence type="ECO:0000256" key="4">
    <source>
        <dbReference type="ARBA" id="ARBA00022833"/>
    </source>
</evidence>
<proteinExistence type="predicted"/>
<keyword evidence="5" id="KW-0539">Nucleus</keyword>
<comment type="caution">
    <text evidence="8">The sequence shown here is derived from an EMBL/GenBank/DDBJ whole genome shotgun (WGS) entry which is preliminary data.</text>
</comment>
<organism evidence="8 9">
    <name type="scientific">Aphis craccivora</name>
    <name type="common">Cowpea aphid</name>
    <dbReference type="NCBI Taxonomy" id="307492"/>
    <lineage>
        <taxon>Eukaryota</taxon>
        <taxon>Metazoa</taxon>
        <taxon>Ecdysozoa</taxon>
        <taxon>Arthropoda</taxon>
        <taxon>Hexapoda</taxon>
        <taxon>Insecta</taxon>
        <taxon>Pterygota</taxon>
        <taxon>Neoptera</taxon>
        <taxon>Paraneoptera</taxon>
        <taxon>Hemiptera</taxon>
        <taxon>Sternorrhyncha</taxon>
        <taxon>Aphidomorpha</taxon>
        <taxon>Aphidoidea</taxon>
        <taxon>Aphididae</taxon>
        <taxon>Aphidini</taxon>
        <taxon>Aphis</taxon>
        <taxon>Aphis</taxon>
    </lineage>
</organism>
<dbReference type="GO" id="GO:0008270">
    <property type="term" value="F:zinc ion binding"/>
    <property type="evidence" value="ECO:0007669"/>
    <property type="project" value="UniProtKB-KW"/>
</dbReference>
<feature type="region of interest" description="Disordered" evidence="6">
    <location>
        <begin position="519"/>
        <end position="545"/>
    </location>
</feature>
<dbReference type="InterPro" id="IPR052035">
    <property type="entry name" value="ZnF_BED_domain_contain"/>
</dbReference>
<reference evidence="8 9" key="1">
    <citation type="submission" date="2019-08" db="EMBL/GenBank/DDBJ databases">
        <title>Whole genome of Aphis craccivora.</title>
        <authorList>
            <person name="Voronova N.V."/>
            <person name="Shulinski R.S."/>
            <person name="Bandarenka Y.V."/>
            <person name="Zhorov D.G."/>
            <person name="Warner D."/>
        </authorList>
    </citation>
    <scope>NUCLEOTIDE SEQUENCE [LARGE SCALE GENOMIC DNA]</scope>
    <source>
        <strain evidence="8">180601</strain>
        <tissue evidence="8">Whole Body</tissue>
    </source>
</reference>
<dbReference type="EMBL" id="VUJU01009510">
    <property type="protein sequence ID" value="KAF0719817.1"/>
    <property type="molecule type" value="Genomic_DNA"/>
</dbReference>
<protein>
    <submittedName>
        <fullName evidence="8">Zinc finger BED domain-containing protein 4-like</fullName>
    </submittedName>
</protein>
<feature type="compositionally biased region" description="Low complexity" evidence="6">
    <location>
        <begin position="529"/>
        <end position="539"/>
    </location>
</feature>
<evidence type="ECO:0000259" key="7">
    <source>
        <dbReference type="Pfam" id="PF05699"/>
    </source>
</evidence>